<dbReference type="RefSeq" id="WP_164029568.1">
    <property type="nucleotide sequence ID" value="NZ_JAABOQ010000002.1"/>
</dbReference>
<comment type="caution">
    <text evidence="3">The sequence shown here is derived from an EMBL/GenBank/DDBJ whole genome shotgun (WGS) entry which is preliminary data.</text>
</comment>
<dbReference type="CDD" id="cd05819">
    <property type="entry name" value="NHL"/>
    <property type="match status" value="1"/>
</dbReference>
<accession>A0A6M0CFS4</accession>
<evidence type="ECO:0000313" key="4">
    <source>
        <dbReference type="Proteomes" id="UP000474296"/>
    </source>
</evidence>
<dbReference type="GO" id="GO:0008270">
    <property type="term" value="F:zinc ion binding"/>
    <property type="evidence" value="ECO:0007669"/>
    <property type="project" value="UniProtKB-KW"/>
</dbReference>
<proteinExistence type="predicted"/>
<dbReference type="Proteomes" id="UP000474296">
    <property type="component" value="Unassembled WGS sequence"/>
</dbReference>
<name>A0A6M0CFS4_9FLAO</name>
<gene>
    <name evidence="3" type="ORF">GWK10_03675</name>
</gene>
<organism evidence="3 4">
    <name type="scientific">Spongiivirga citrea</name>
    <dbReference type="NCBI Taxonomy" id="1481457"/>
    <lineage>
        <taxon>Bacteria</taxon>
        <taxon>Pseudomonadati</taxon>
        <taxon>Bacteroidota</taxon>
        <taxon>Flavobacteriia</taxon>
        <taxon>Flavobacteriales</taxon>
        <taxon>Flavobacteriaceae</taxon>
        <taxon>Spongiivirga</taxon>
    </lineage>
</organism>
<protein>
    <recommendedName>
        <fullName evidence="5">6-bladed beta-propeller</fullName>
    </recommendedName>
</protein>
<dbReference type="InterPro" id="IPR050952">
    <property type="entry name" value="TRIM-NHL_E3_ligases"/>
</dbReference>
<dbReference type="EMBL" id="JAABOQ010000002">
    <property type="protein sequence ID" value="NER16292.1"/>
    <property type="molecule type" value="Genomic_DNA"/>
</dbReference>
<dbReference type="GO" id="GO:0043161">
    <property type="term" value="P:proteasome-mediated ubiquitin-dependent protein catabolic process"/>
    <property type="evidence" value="ECO:0007669"/>
    <property type="project" value="TreeGrafter"/>
</dbReference>
<dbReference type="SUPFAM" id="SSF101898">
    <property type="entry name" value="NHL repeat"/>
    <property type="match status" value="1"/>
</dbReference>
<dbReference type="PANTHER" id="PTHR24104:SF25">
    <property type="entry name" value="PROTEIN LIN-41"/>
    <property type="match status" value="1"/>
</dbReference>
<keyword evidence="4" id="KW-1185">Reference proteome</keyword>
<sequence>MKNHIIYIAIALLITSCNTKTKEVSWQHANTTKLDGVNPIGITINNEGTWLSDGDHNRLVLINKEGEIVRTIDSLERPMHIASTEKEILIPQYGNDQITIIKGDNHSNLILNDSLDAPAGVAVYRNEKAIADFYNNRILYSADSGNYISFGTEGKGEGELYYPTDVHITKEYIWVADAYNNRIQVFDKEGKFKMMIGEDQKMNAATGIFVSDKEVFITDFENSRVLVFTLEGVLKQVLETAIKKPTDVLVKKKKLYITNYRTSELTIYELKPTESTKS</sequence>
<evidence type="ECO:0008006" key="5">
    <source>
        <dbReference type="Google" id="ProtNLM"/>
    </source>
</evidence>
<feature type="repeat" description="NHL" evidence="2">
    <location>
        <begin position="149"/>
        <end position="189"/>
    </location>
</feature>
<dbReference type="GO" id="GO:0000209">
    <property type="term" value="P:protein polyubiquitination"/>
    <property type="evidence" value="ECO:0007669"/>
    <property type="project" value="TreeGrafter"/>
</dbReference>
<dbReference type="Gene3D" id="2.120.10.30">
    <property type="entry name" value="TolB, C-terminal domain"/>
    <property type="match status" value="1"/>
</dbReference>
<evidence type="ECO:0000256" key="1">
    <source>
        <dbReference type="ARBA" id="ARBA00022737"/>
    </source>
</evidence>
<dbReference type="PANTHER" id="PTHR24104">
    <property type="entry name" value="E3 UBIQUITIN-PROTEIN LIGASE NHLRC1-RELATED"/>
    <property type="match status" value="1"/>
</dbReference>
<dbReference type="PROSITE" id="PS51257">
    <property type="entry name" value="PROKAR_LIPOPROTEIN"/>
    <property type="match status" value="1"/>
</dbReference>
<dbReference type="PROSITE" id="PS51125">
    <property type="entry name" value="NHL"/>
    <property type="match status" value="1"/>
</dbReference>
<dbReference type="AlphaFoldDB" id="A0A6M0CFS4"/>
<evidence type="ECO:0000256" key="2">
    <source>
        <dbReference type="PROSITE-ProRule" id="PRU00504"/>
    </source>
</evidence>
<dbReference type="GO" id="GO:0061630">
    <property type="term" value="F:ubiquitin protein ligase activity"/>
    <property type="evidence" value="ECO:0007669"/>
    <property type="project" value="TreeGrafter"/>
</dbReference>
<dbReference type="InterPro" id="IPR001258">
    <property type="entry name" value="NHL_repeat"/>
</dbReference>
<reference evidence="3 4" key="1">
    <citation type="submission" date="2020-01" db="EMBL/GenBank/DDBJ databases">
        <title>Spongiivirga citrea KCTC 32990T.</title>
        <authorList>
            <person name="Wang G."/>
        </authorList>
    </citation>
    <scope>NUCLEOTIDE SEQUENCE [LARGE SCALE GENOMIC DNA]</scope>
    <source>
        <strain evidence="3 4">KCTC 32990</strain>
    </source>
</reference>
<keyword evidence="1" id="KW-0677">Repeat</keyword>
<dbReference type="InterPro" id="IPR011042">
    <property type="entry name" value="6-blade_b-propeller_TolB-like"/>
</dbReference>
<evidence type="ECO:0000313" key="3">
    <source>
        <dbReference type="EMBL" id="NER16292.1"/>
    </source>
</evidence>